<accession>A0AB34J0U2</accession>
<dbReference type="EMBL" id="JBGBPQ010000014">
    <property type="protein sequence ID" value="KAL1511067.1"/>
    <property type="molecule type" value="Genomic_DNA"/>
</dbReference>
<gene>
    <name evidence="2" type="ORF">AB1Y20_005890</name>
</gene>
<feature type="coiled-coil region" evidence="1">
    <location>
        <begin position="18"/>
        <end position="66"/>
    </location>
</feature>
<comment type="caution">
    <text evidence="2">The sequence shown here is derived from an EMBL/GenBank/DDBJ whole genome shotgun (WGS) entry which is preliminary data.</text>
</comment>
<keyword evidence="3" id="KW-1185">Reference proteome</keyword>
<sequence length="86" mass="10105">MTNILVRRIDDLEAQVAAGRQKEKNDELRQCYARLESKRASDRREVEKFNAEKVVLEGTVKELRKQIIDREPQYKGYITAYHPAVQ</sequence>
<evidence type="ECO:0000313" key="3">
    <source>
        <dbReference type="Proteomes" id="UP001515480"/>
    </source>
</evidence>
<dbReference type="AlphaFoldDB" id="A0AB34J0U2"/>
<organism evidence="2 3">
    <name type="scientific">Prymnesium parvum</name>
    <name type="common">Toxic golden alga</name>
    <dbReference type="NCBI Taxonomy" id="97485"/>
    <lineage>
        <taxon>Eukaryota</taxon>
        <taxon>Haptista</taxon>
        <taxon>Haptophyta</taxon>
        <taxon>Prymnesiophyceae</taxon>
        <taxon>Prymnesiales</taxon>
        <taxon>Prymnesiaceae</taxon>
        <taxon>Prymnesium</taxon>
    </lineage>
</organism>
<reference evidence="2 3" key="1">
    <citation type="journal article" date="2024" name="Science">
        <title>Giant polyketide synthase enzymes in the biosynthesis of giant marine polyether toxins.</title>
        <authorList>
            <person name="Fallon T.R."/>
            <person name="Shende V.V."/>
            <person name="Wierzbicki I.H."/>
            <person name="Pendleton A.L."/>
            <person name="Watervoot N.F."/>
            <person name="Auber R.P."/>
            <person name="Gonzalez D.J."/>
            <person name="Wisecaver J.H."/>
            <person name="Moore B.S."/>
        </authorList>
    </citation>
    <scope>NUCLEOTIDE SEQUENCE [LARGE SCALE GENOMIC DNA]</scope>
    <source>
        <strain evidence="2 3">12B1</strain>
    </source>
</reference>
<proteinExistence type="predicted"/>
<evidence type="ECO:0000256" key="1">
    <source>
        <dbReference type="SAM" id="Coils"/>
    </source>
</evidence>
<dbReference type="Proteomes" id="UP001515480">
    <property type="component" value="Unassembled WGS sequence"/>
</dbReference>
<name>A0AB34J0U2_PRYPA</name>
<keyword evidence="1" id="KW-0175">Coiled coil</keyword>
<protein>
    <submittedName>
        <fullName evidence="2">Uncharacterized protein</fullName>
    </submittedName>
</protein>
<evidence type="ECO:0000313" key="2">
    <source>
        <dbReference type="EMBL" id="KAL1511067.1"/>
    </source>
</evidence>